<keyword evidence="3" id="KW-1185">Reference proteome</keyword>
<dbReference type="GO" id="GO:0003700">
    <property type="term" value="F:DNA-binding transcription factor activity"/>
    <property type="evidence" value="ECO:0007669"/>
    <property type="project" value="InterPro"/>
</dbReference>
<gene>
    <name evidence="2" type="ORF">Asera_16760</name>
</gene>
<dbReference type="SMART" id="SM00347">
    <property type="entry name" value="HTH_MARR"/>
    <property type="match status" value="1"/>
</dbReference>
<proteinExistence type="predicted"/>
<organism evidence="2 3">
    <name type="scientific">Actinocatenispora sera</name>
    <dbReference type="NCBI Taxonomy" id="390989"/>
    <lineage>
        <taxon>Bacteria</taxon>
        <taxon>Bacillati</taxon>
        <taxon>Actinomycetota</taxon>
        <taxon>Actinomycetes</taxon>
        <taxon>Micromonosporales</taxon>
        <taxon>Micromonosporaceae</taxon>
        <taxon>Actinocatenispora</taxon>
    </lineage>
</organism>
<dbReference type="OrthoDB" id="3211876at2"/>
<dbReference type="EMBL" id="AP023354">
    <property type="protein sequence ID" value="BCJ27568.1"/>
    <property type="molecule type" value="Genomic_DNA"/>
</dbReference>
<feature type="domain" description="HTH marR-type" evidence="1">
    <location>
        <begin position="11"/>
        <end position="145"/>
    </location>
</feature>
<dbReference type="PANTHER" id="PTHR33164">
    <property type="entry name" value="TRANSCRIPTIONAL REGULATOR, MARR FAMILY"/>
    <property type="match status" value="1"/>
</dbReference>
<dbReference type="Gene3D" id="1.10.10.10">
    <property type="entry name" value="Winged helix-like DNA-binding domain superfamily/Winged helix DNA-binding domain"/>
    <property type="match status" value="1"/>
</dbReference>
<dbReference type="Proteomes" id="UP000680750">
    <property type="component" value="Chromosome"/>
</dbReference>
<evidence type="ECO:0000313" key="3">
    <source>
        <dbReference type="Proteomes" id="UP000680750"/>
    </source>
</evidence>
<dbReference type="RefSeq" id="WP_157035220.1">
    <property type="nucleotide sequence ID" value="NZ_AP023354.1"/>
</dbReference>
<evidence type="ECO:0000313" key="2">
    <source>
        <dbReference type="EMBL" id="BCJ27568.1"/>
    </source>
</evidence>
<dbReference type="InterPro" id="IPR036390">
    <property type="entry name" value="WH_DNA-bd_sf"/>
</dbReference>
<dbReference type="SUPFAM" id="SSF46785">
    <property type="entry name" value="Winged helix' DNA-binding domain"/>
    <property type="match status" value="1"/>
</dbReference>
<reference evidence="2" key="1">
    <citation type="submission" date="2020-08" db="EMBL/GenBank/DDBJ databases">
        <title>Whole genome shotgun sequence of Actinocatenispora sera NBRC 101916.</title>
        <authorList>
            <person name="Komaki H."/>
            <person name="Tamura T."/>
        </authorList>
    </citation>
    <scope>NUCLEOTIDE SEQUENCE</scope>
    <source>
        <strain evidence="2">NBRC 101916</strain>
    </source>
</reference>
<dbReference type="InterPro" id="IPR036388">
    <property type="entry name" value="WH-like_DNA-bd_sf"/>
</dbReference>
<dbReference type="InterPro" id="IPR039422">
    <property type="entry name" value="MarR/SlyA-like"/>
</dbReference>
<sequence>MPVNSDSGKHSPRISLMLRMLHDAYTAAVEAELRSSGFADLAGGRAKALPFIPERGIAVGRLAELVSIRKQSMAEMVGQLERDGFVRSGSNPEDARQRVVFLTAKGQKAQPAAASAGDAVELLWANLTSPELVSRLRMDLEALVTAVRGNDTKTGSARDAASTQA</sequence>
<dbReference type="PANTHER" id="PTHR33164:SF43">
    <property type="entry name" value="HTH-TYPE TRANSCRIPTIONAL REPRESSOR YETL"/>
    <property type="match status" value="1"/>
</dbReference>
<protein>
    <recommendedName>
        <fullName evidence="1">HTH marR-type domain-containing protein</fullName>
    </recommendedName>
</protein>
<dbReference type="GO" id="GO:0006950">
    <property type="term" value="P:response to stress"/>
    <property type="evidence" value="ECO:0007669"/>
    <property type="project" value="TreeGrafter"/>
</dbReference>
<dbReference type="AlphaFoldDB" id="A0A810KZZ0"/>
<dbReference type="KEGG" id="aser:Asera_16760"/>
<dbReference type="Pfam" id="PF01047">
    <property type="entry name" value="MarR"/>
    <property type="match status" value="1"/>
</dbReference>
<evidence type="ECO:0000259" key="1">
    <source>
        <dbReference type="PROSITE" id="PS50995"/>
    </source>
</evidence>
<accession>A0A810KZZ0</accession>
<dbReference type="PROSITE" id="PS50995">
    <property type="entry name" value="HTH_MARR_2"/>
    <property type="match status" value="1"/>
</dbReference>
<name>A0A810KZZ0_9ACTN</name>
<dbReference type="InterPro" id="IPR000835">
    <property type="entry name" value="HTH_MarR-typ"/>
</dbReference>